<dbReference type="GO" id="GO:0008657">
    <property type="term" value="F:DNA topoisomerase type II (double strand cut, ATP-hydrolyzing) inhibitor activity"/>
    <property type="evidence" value="ECO:0007669"/>
    <property type="project" value="InterPro"/>
</dbReference>
<keyword evidence="5" id="KW-0805">Transcription regulation</keyword>
<evidence type="ECO:0000256" key="4">
    <source>
        <dbReference type="ARBA" id="ARBA00022649"/>
    </source>
</evidence>
<keyword evidence="9" id="KW-0472">Membrane</keyword>
<evidence type="ECO:0000256" key="8">
    <source>
        <dbReference type="ARBA" id="ARBA00033135"/>
    </source>
</evidence>
<dbReference type="Gene3D" id="2.30.30.110">
    <property type="match status" value="1"/>
</dbReference>
<evidence type="ECO:0000313" key="10">
    <source>
        <dbReference type="EMBL" id="STZ75146.1"/>
    </source>
</evidence>
<evidence type="ECO:0000256" key="2">
    <source>
        <dbReference type="ARBA" id="ARBA00015075"/>
    </source>
</evidence>
<keyword evidence="6" id="KW-0804">Transcription</keyword>
<keyword evidence="4" id="KW-1277">Toxin-antitoxin system</keyword>
<keyword evidence="9" id="KW-1133">Transmembrane helix</keyword>
<name>A0A378UCQ4_KLEPO</name>
<evidence type="ECO:0000256" key="1">
    <source>
        <dbReference type="ARBA" id="ARBA00005230"/>
    </source>
</evidence>
<evidence type="ECO:0000256" key="7">
    <source>
        <dbReference type="ARBA" id="ARBA00029628"/>
    </source>
</evidence>
<evidence type="ECO:0000256" key="3">
    <source>
        <dbReference type="ARBA" id="ARBA00022491"/>
    </source>
</evidence>
<evidence type="ECO:0000256" key="9">
    <source>
        <dbReference type="SAM" id="Phobius"/>
    </source>
</evidence>
<gene>
    <name evidence="10" type="primary">ccdB</name>
    <name evidence="10" type="ORF">NCTC10313_07337</name>
</gene>
<keyword evidence="9" id="KW-0812">Transmembrane</keyword>
<dbReference type="SUPFAM" id="SSF50118">
    <property type="entry name" value="Cell growth inhibitor/plasmid maintenance toxic component"/>
    <property type="match status" value="1"/>
</dbReference>
<organism evidence="10 11">
    <name type="scientific">Klebsiella pneumoniae subsp. ozaenae</name>
    <dbReference type="NCBI Taxonomy" id="574"/>
    <lineage>
        <taxon>Bacteria</taxon>
        <taxon>Pseudomonadati</taxon>
        <taxon>Pseudomonadota</taxon>
        <taxon>Gammaproteobacteria</taxon>
        <taxon>Enterobacterales</taxon>
        <taxon>Enterobacteriaceae</taxon>
        <taxon>Klebsiella/Raoultella group</taxon>
        <taxon>Klebsiella</taxon>
        <taxon>Klebsiella pneumoniae complex</taxon>
    </lineage>
</organism>
<evidence type="ECO:0000256" key="6">
    <source>
        <dbReference type="ARBA" id="ARBA00023163"/>
    </source>
</evidence>
<protein>
    <recommendedName>
        <fullName evidence="2">Toxin CcdB</fullName>
    </recommendedName>
    <alternativeName>
        <fullName evidence="8">Cytotoxic protein CcdB</fullName>
    </alternativeName>
    <alternativeName>
        <fullName evidence="7">Protein LetD</fullName>
    </alternativeName>
</protein>
<keyword evidence="3" id="KW-0678">Repressor</keyword>
<sequence length="130" mass="14935">MQFTVYEYRRESAYTMFVDVQSDIVETPEHRMVIPLVEARHFSAKVSPALFPVIQVSGIDYRLLTTELASVNSRFFGEVLGDASPDAEAIKNALNLMFWGYKWFVYKIVENAVLGLGMLGFAIWFWSRIL</sequence>
<feature type="transmembrane region" description="Helical" evidence="9">
    <location>
        <begin position="104"/>
        <end position="126"/>
    </location>
</feature>
<dbReference type="Pfam" id="PF01845">
    <property type="entry name" value="CcdB"/>
    <property type="match status" value="1"/>
</dbReference>
<proteinExistence type="inferred from homology"/>
<dbReference type="AlphaFoldDB" id="A0A378UCQ4"/>
<dbReference type="EMBL" id="UGLW01000005">
    <property type="protein sequence ID" value="STZ75146.1"/>
    <property type="molecule type" value="Genomic_DNA"/>
</dbReference>
<dbReference type="Proteomes" id="UP000254487">
    <property type="component" value="Unassembled WGS sequence"/>
</dbReference>
<dbReference type="InterPro" id="IPR002712">
    <property type="entry name" value="CcdB"/>
</dbReference>
<evidence type="ECO:0000313" key="11">
    <source>
        <dbReference type="Proteomes" id="UP000254487"/>
    </source>
</evidence>
<dbReference type="GO" id="GO:0006276">
    <property type="term" value="P:plasmid maintenance"/>
    <property type="evidence" value="ECO:0007669"/>
    <property type="project" value="InterPro"/>
</dbReference>
<accession>A0A378UCQ4</accession>
<evidence type="ECO:0000256" key="5">
    <source>
        <dbReference type="ARBA" id="ARBA00023015"/>
    </source>
</evidence>
<reference evidence="10 11" key="1">
    <citation type="submission" date="2018-06" db="EMBL/GenBank/DDBJ databases">
        <authorList>
            <consortium name="Pathogen Informatics"/>
            <person name="Doyle S."/>
        </authorList>
    </citation>
    <scope>NUCLEOTIDE SEQUENCE [LARGE SCALE GENOMIC DNA]</scope>
    <source>
        <strain evidence="10 11">NCTC10313</strain>
    </source>
</reference>
<dbReference type="InterPro" id="IPR011067">
    <property type="entry name" value="Plasmid_toxin/cell-grow_inhib"/>
</dbReference>
<comment type="similarity">
    <text evidence="1">Belongs to the CcdB toxin family.</text>
</comment>